<dbReference type="InterPro" id="IPR016024">
    <property type="entry name" value="ARM-type_fold"/>
</dbReference>
<evidence type="ECO:0000313" key="3">
    <source>
        <dbReference type="Proteomes" id="UP001211065"/>
    </source>
</evidence>
<dbReference type="PANTHER" id="PTHR12363:SF53">
    <property type="entry name" value="MRNA TRANSPORT REGULATOR MTR10"/>
    <property type="match status" value="1"/>
</dbReference>
<name>A0AAD5U293_9FUNG</name>
<dbReference type="PANTHER" id="PTHR12363">
    <property type="entry name" value="TRANSPORTIN 3 AND IMPORTIN 13"/>
    <property type="match status" value="1"/>
</dbReference>
<dbReference type="InterPro" id="IPR013598">
    <property type="entry name" value="Exportin-1/Importin-b-like"/>
</dbReference>
<sequence length="936" mass="106709">MDNLLSALQVLNAPNVERKQRKEAEKWLDNFQKTDEAWTISEKILRENSATDAKFFAAQTLRQKVLYDFKRLDSAHHSSLRDSIISLLILHKSGSQNLIRQLLLSLCDLSVQLLDWENPVQDILKILTDNDSFGLYLDFLNHLAEEFSLDGKFEMEREVFMERGDKVLKANSYLVISKLIEFLQQNSQKASVMHQKICVCLKSWIKTGDIKVDLIISTPLMQFTFQSLQSEILFEDACDTIAEIIARSRQYKTEKPYIINELLTSISPLLKFLQDPTFLEDEEKCRGLCLIFVEAGEAYFDLILKNFVSFKGIVDALLLCASHESFDIMRITFGFWNIIADELLQPVNIPFKQQWIETYTQLIDIIIKHFHYPEDVTSMTALEKDNFRDDRHYVGDILKLAVSVVGQAEALARPYNIINSFVLEGTCTFKPGTRWQDIEASLFAFRALGGKVSEDESVVVPRILSLIPQLPAHPKLQYAAVLVIGRYSHWTAKHPEYIPYQLQFISKGFEEKEAVGASALAMKFLCESCGHLMIDYLTQLHPFYNQVISNLSKVDRIEMTEAIANVISAVPLENMLSTVQSFTLPIAQRLHEIANRTVANGDGLESIVSEAKELLDNLSLFVKIISPKIPKNHSHPMVELMQGFWPIFTKLLDNYGSTPIAVGVSRILRYSMENYRDHMLPLLPLIIQKMMEGYESTASSTYLWIANKCVLVYASESSTTGVELGNVIVKLTTITVSLFRNCSRLDDIPDVVEDYFIVVESYAEQCPNLFCKLPVLGQIIQTALGCLSVENLASLKAVLEFIDNFLSMIAPRKKPSIASKDSQYFTKSTILPEYGYAILKTILDGMLFTFPWESDIIHEVGRVLFLTINALQPDGFELFCKCVFDVDDNLVKLEEKNKFLEKYKTNFDLNEEGKCRKNLNDFSLSFRRKNLISGRQ</sequence>
<dbReference type="Gene3D" id="1.25.10.10">
    <property type="entry name" value="Leucine-rich Repeat Variant"/>
    <property type="match status" value="1"/>
</dbReference>
<dbReference type="GO" id="GO:0005737">
    <property type="term" value="C:cytoplasm"/>
    <property type="evidence" value="ECO:0007669"/>
    <property type="project" value="TreeGrafter"/>
</dbReference>
<organism evidence="2 3">
    <name type="scientific">Clydaea vesicula</name>
    <dbReference type="NCBI Taxonomy" id="447962"/>
    <lineage>
        <taxon>Eukaryota</taxon>
        <taxon>Fungi</taxon>
        <taxon>Fungi incertae sedis</taxon>
        <taxon>Chytridiomycota</taxon>
        <taxon>Chytridiomycota incertae sedis</taxon>
        <taxon>Chytridiomycetes</taxon>
        <taxon>Lobulomycetales</taxon>
        <taxon>Lobulomycetaceae</taxon>
        <taxon>Clydaea</taxon>
    </lineage>
</organism>
<dbReference type="Pfam" id="PF24138">
    <property type="entry name" value="TPR_TNPO3_IPO13_2nd"/>
    <property type="match status" value="1"/>
</dbReference>
<dbReference type="Pfam" id="PF24139">
    <property type="entry name" value="TPR_TNPO3_IPO13_4th"/>
    <property type="match status" value="1"/>
</dbReference>
<dbReference type="Proteomes" id="UP001211065">
    <property type="component" value="Unassembled WGS sequence"/>
</dbReference>
<dbReference type="InterPro" id="IPR057941">
    <property type="entry name" value="TPR_TNPO3_IPO13_2nd"/>
</dbReference>
<dbReference type="EMBL" id="JADGJW010000202">
    <property type="protein sequence ID" value="KAJ3221906.1"/>
    <property type="molecule type" value="Genomic_DNA"/>
</dbReference>
<dbReference type="InterPro" id="IPR058537">
    <property type="entry name" value="TPR_TNPO3_IPO13_4th"/>
</dbReference>
<accession>A0AAD5U293</accession>
<dbReference type="InterPro" id="IPR057942">
    <property type="entry name" value="TPR_TNPO3_IPO13_3rd"/>
</dbReference>
<evidence type="ECO:0000313" key="2">
    <source>
        <dbReference type="EMBL" id="KAJ3221906.1"/>
    </source>
</evidence>
<dbReference type="GO" id="GO:0031267">
    <property type="term" value="F:small GTPase binding"/>
    <property type="evidence" value="ECO:0007669"/>
    <property type="project" value="InterPro"/>
</dbReference>
<dbReference type="SMART" id="SM00913">
    <property type="entry name" value="IBN_N"/>
    <property type="match status" value="1"/>
</dbReference>
<dbReference type="Pfam" id="PF08389">
    <property type="entry name" value="Xpo1"/>
    <property type="match status" value="1"/>
</dbReference>
<dbReference type="SUPFAM" id="SSF48371">
    <property type="entry name" value="ARM repeat"/>
    <property type="match status" value="1"/>
</dbReference>
<dbReference type="InterPro" id="IPR011989">
    <property type="entry name" value="ARM-like"/>
</dbReference>
<keyword evidence="3" id="KW-1185">Reference proteome</keyword>
<dbReference type="InterPro" id="IPR051345">
    <property type="entry name" value="Importin_beta-like_NTR"/>
</dbReference>
<keyword evidence="2" id="KW-0675">Receptor</keyword>
<comment type="caution">
    <text evidence="2">The sequence shown here is derived from an EMBL/GenBank/DDBJ whole genome shotgun (WGS) entry which is preliminary data.</text>
</comment>
<dbReference type="InterPro" id="IPR001494">
    <property type="entry name" value="Importin-beta_N"/>
</dbReference>
<dbReference type="Pfam" id="PF03810">
    <property type="entry name" value="IBN_N"/>
    <property type="match status" value="1"/>
</dbReference>
<feature type="domain" description="Importin N-terminal" evidence="1">
    <location>
        <begin position="24"/>
        <end position="90"/>
    </location>
</feature>
<dbReference type="GO" id="GO:0006606">
    <property type="term" value="P:protein import into nucleus"/>
    <property type="evidence" value="ECO:0007669"/>
    <property type="project" value="TreeGrafter"/>
</dbReference>
<proteinExistence type="predicted"/>
<dbReference type="AlphaFoldDB" id="A0AAD5U293"/>
<protein>
    <submittedName>
        <fullName evidence="2">Nuclear import receptor</fullName>
    </submittedName>
</protein>
<gene>
    <name evidence="2" type="primary">MTR10</name>
    <name evidence="2" type="ORF">HK099_002974</name>
</gene>
<dbReference type="Pfam" id="PF24140">
    <property type="entry name" value="TPR_TNPO3_IPO13_3rd"/>
    <property type="match status" value="1"/>
</dbReference>
<reference evidence="2" key="1">
    <citation type="submission" date="2020-05" db="EMBL/GenBank/DDBJ databases">
        <title>Phylogenomic resolution of chytrid fungi.</title>
        <authorList>
            <person name="Stajich J.E."/>
            <person name="Amses K."/>
            <person name="Simmons R."/>
            <person name="Seto K."/>
            <person name="Myers J."/>
            <person name="Bonds A."/>
            <person name="Quandt C.A."/>
            <person name="Barry K."/>
            <person name="Liu P."/>
            <person name="Grigoriev I."/>
            <person name="Longcore J.E."/>
            <person name="James T.Y."/>
        </authorList>
    </citation>
    <scope>NUCLEOTIDE SEQUENCE</scope>
    <source>
        <strain evidence="2">JEL0476</strain>
    </source>
</reference>
<evidence type="ECO:0000259" key="1">
    <source>
        <dbReference type="PROSITE" id="PS50166"/>
    </source>
</evidence>
<dbReference type="PROSITE" id="PS50166">
    <property type="entry name" value="IMPORTIN_B_NT"/>
    <property type="match status" value="1"/>
</dbReference>